<protein>
    <recommendedName>
        <fullName evidence="3">DUF1116 domain-containing protein</fullName>
    </recommendedName>
</protein>
<name>A0A0S4LIV7_9BACT</name>
<gene>
    <name evidence="1" type="primary">yahG</name>
    <name evidence="1" type="ORF">COMA2_20494</name>
</gene>
<sequence>MIQALFQEKLHVLNVGLSSFADSITRAGGSVLQIEWAPPAQGEQEAGRALARLINLLSVETANRTAFDAYQSAQPVLNGVGTAGQVLPHITERMILHSGPPIAWKEMCGPMKGAIVGAILYEGWAESLAEAEAMASGGDIAFEPCHHHNAVGPMAGIISPSMPVWMVTNTTNGNQAFSNLNEGLGKALRFGANGPDVITRLTWMGQVLAPTLRAGIELLGGVDLKPMMAQALHMGDEVHNRNAAASSLFLKRLISALLKTRASAADIAAVVEFIAGNDHFFLNLSMAACKAMTDAAHGVPGSSMVTAMARNGVEFGIRVSGTGNGWFTAPAPIVDGLFFPGYTTADAAPDLGDSAITETAGVGGFAMAASPAIVKFVGGTPQDAIDNTMAMTHITVGRNNAFTLPALNFAGSPAGIDIRKVVDTGIQPIINTGIAHREAGIEQIGAGITRAPLACFTQAVSALAKMMSAT</sequence>
<dbReference type="Proteomes" id="UP000198736">
    <property type="component" value="Unassembled WGS sequence"/>
</dbReference>
<reference evidence="2" key="1">
    <citation type="submission" date="2015-10" db="EMBL/GenBank/DDBJ databases">
        <authorList>
            <person name="Luecker S."/>
            <person name="Luecker S."/>
        </authorList>
    </citation>
    <scope>NUCLEOTIDE SEQUENCE [LARGE SCALE GENOMIC DNA]</scope>
</reference>
<dbReference type="EMBL" id="CZPZ01000012">
    <property type="protein sequence ID" value="CUS35878.1"/>
    <property type="molecule type" value="Genomic_DNA"/>
</dbReference>
<evidence type="ECO:0000313" key="1">
    <source>
        <dbReference type="EMBL" id="CUS35878.1"/>
    </source>
</evidence>
<dbReference type="Gene3D" id="1.10.10.660">
    <property type="entry name" value="conserved protein of unknown function from Enterococcus faecalis V583"/>
    <property type="match status" value="1"/>
</dbReference>
<dbReference type="Gene3D" id="3.90.1700.10">
    <property type="entry name" value="v583 domain like"/>
    <property type="match status" value="1"/>
</dbReference>
<proteinExistence type="predicted"/>
<accession>A0A0S4LIV7</accession>
<dbReference type="AlphaFoldDB" id="A0A0S4LIV7"/>
<dbReference type="Gene3D" id="3.90.1710.10">
    <property type="entry name" value="Enterococcus faecalis V583 domain"/>
    <property type="match status" value="1"/>
</dbReference>
<dbReference type="Gene3D" id="3.40.50.720">
    <property type="entry name" value="NAD(P)-binding Rossmann-like Domain"/>
    <property type="match status" value="1"/>
</dbReference>
<dbReference type="InterPro" id="IPR009499">
    <property type="entry name" value="AllG-like"/>
</dbReference>
<keyword evidence="2" id="KW-1185">Reference proteome</keyword>
<organism evidence="1 2">
    <name type="scientific">Candidatus Nitrospira nitrificans</name>
    <dbReference type="NCBI Taxonomy" id="1742973"/>
    <lineage>
        <taxon>Bacteria</taxon>
        <taxon>Pseudomonadati</taxon>
        <taxon>Nitrospirota</taxon>
        <taxon>Nitrospiria</taxon>
        <taxon>Nitrospirales</taxon>
        <taxon>Nitrospiraceae</taxon>
        <taxon>Nitrospira</taxon>
    </lineage>
</organism>
<dbReference type="InterPro" id="IPR024033">
    <property type="entry name" value="OXTCase_su_AllG_h-dom"/>
</dbReference>
<evidence type="ECO:0000313" key="2">
    <source>
        <dbReference type="Proteomes" id="UP000198736"/>
    </source>
</evidence>
<dbReference type="Pfam" id="PF06545">
    <property type="entry name" value="AllG"/>
    <property type="match status" value="1"/>
</dbReference>
<evidence type="ECO:0008006" key="3">
    <source>
        <dbReference type="Google" id="ProtNLM"/>
    </source>
</evidence>
<dbReference type="STRING" id="1742973.COMA2_20494"/>